<dbReference type="GO" id="GO:0004553">
    <property type="term" value="F:hydrolase activity, hydrolyzing O-glycosyl compounds"/>
    <property type="evidence" value="ECO:0007669"/>
    <property type="project" value="InterPro"/>
</dbReference>
<reference evidence="6 7" key="1">
    <citation type="journal article" date="2014" name="PLoS ONE">
        <title>The first complete genome sequence of the class fimbriimonadia in the phylum armatimonadetes.</title>
        <authorList>
            <person name="Hu Z.Y."/>
            <person name="Wang Y.Z."/>
            <person name="Im W.T."/>
            <person name="Wang S.Y."/>
            <person name="Zhao G.P."/>
            <person name="Zheng H.J."/>
            <person name="Quan Z.X."/>
        </authorList>
    </citation>
    <scope>NUCLEOTIDE SEQUENCE [LARGE SCALE GENOMIC DNA]</scope>
    <source>
        <strain evidence="6">Gsoil 348</strain>
    </source>
</reference>
<keyword evidence="4 5" id="KW-0326">Glycosidase</keyword>
<evidence type="ECO:0000256" key="3">
    <source>
        <dbReference type="ARBA" id="ARBA00022801"/>
    </source>
</evidence>
<dbReference type="Gene3D" id="2.115.10.20">
    <property type="entry name" value="Glycosyl hydrolase domain, family 43"/>
    <property type="match status" value="1"/>
</dbReference>
<dbReference type="SUPFAM" id="SSF75005">
    <property type="entry name" value="Arabinanase/levansucrase/invertase"/>
    <property type="match status" value="1"/>
</dbReference>
<protein>
    <submittedName>
        <fullName evidence="6">Beta-galactosidase I</fullName>
    </submittedName>
</protein>
<dbReference type="HOGENOM" id="CLU_010779_1_1_0"/>
<comment type="similarity">
    <text evidence="2 5">Belongs to the glycosyl hydrolase 43 family.</text>
</comment>
<dbReference type="KEGG" id="fgi:OP10G_0934"/>
<evidence type="ECO:0000256" key="4">
    <source>
        <dbReference type="ARBA" id="ARBA00023295"/>
    </source>
</evidence>
<dbReference type="PANTHER" id="PTHR43301:SF3">
    <property type="entry name" value="ARABINAN ENDO-1,5-ALPHA-L-ARABINOSIDASE A-RELATED"/>
    <property type="match status" value="1"/>
</dbReference>
<dbReference type="OrthoDB" id="9758923at2"/>
<evidence type="ECO:0000313" key="7">
    <source>
        <dbReference type="Proteomes" id="UP000027982"/>
    </source>
</evidence>
<proteinExistence type="inferred from homology"/>
<dbReference type="STRING" id="661478.OP10G_0934"/>
<evidence type="ECO:0000256" key="5">
    <source>
        <dbReference type="RuleBase" id="RU361187"/>
    </source>
</evidence>
<dbReference type="GO" id="GO:0005975">
    <property type="term" value="P:carbohydrate metabolic process"/>
    <property type="evidence" value="ECO:0007669"/>
    <property type="project" value="InterPro"/>
</dbReference>
<dbReference type="InterPro" id="IPR006710">
    <property type="entry name" value="Glyco_hydro_43"/>
</dbReference>
<dbReference type="CDD" id="cd08983">
    <property type="entry name" value="GH43_Bt3655-like"/>
    <property type="match status" value="1"/>
</dbReference>
<dbReference type="EMBL" id="CP007139">
    <property type="protein sequence ID" value="AIE84302.1"/>
    <property type="molecule type" value="Genomic_DNA"/>
</dbReference>
<gene>
    <name evidence="6" type="ORF">OP10G_0934</name>
</gene>
<evidence type="ECO:0000256" key="2">
    <source>
        <dbReference type="ARBA" id="ARBA00009865"/>
    </source>
</evidence>
<dbReference type="InterPro" id="IPR023296">
    <property type="entry name" value="Glyco_hydro_beta-prop_sf"/>
</dbReference>
<organism evidence="6 7">
    <name type="scientific">Fimbriimonas ginsengisoli Gsoil 348</name>
    <dbReference type="NCBI Taxonomy" id="661478"/>
    <lineage>
        <taxon>Bacteria</taxon>
        <taxon>Bacillati</taxon>
        <taxon>Armatimonadota</taxon>
        <taxon>Fimbriimonadia</taxon>
        <taxon>Fimbriimonadales</taxon>
        <taxon>Fimbriimonadaceae</taxon>
        <taxon>Fimbriimonas</taxon>
    </lineage>
</organism>
<dbReference type="AlphaFoldDB" id="A0A068NLK6"/>
<evidence type="ECO:0000256" key="1">
    <source>
        <dbReference type="ARBA" id="ARBA00004834"/>
    </source>
</evidence>
<dbReference type="eggNOG" id="COG3940">
    <property type="taxonomic scope" value="Bacteria"/>
</dbReference>
<sequence length="311" mass="34788">MLTLLLAMTMAKPLYLATYFVGNGESGAYLAVSEDGYQFKPIVEPNVPILRPTLGKDRLMRDPCLVRGGDGGWHMVWTTGWWDRSVGISHSKDLVNWEPQELVPAMEREPNALNAWAPELAYDDKSKSYTLFWSSTVKGQFSETARTDGDKAPDGTPLNHRYYCTSTTDFQNYAPARLMWDPGVNSIDATLLHDGARWILFGKDETKAPKPAKSLFVAAGPRPTGPFVMLKAPITGSYWAEGPTAVKDGPIYRVYFDRYMEGRWGAVESRDLTNWDDVSDRIKMVPGARHGTVVLVPLDLVRRVREALSKP</sequence>
<dbReference type="Pfam" id="PF04616">
    <property type="entry name" value="Glyco_hydro_43"/>
    <property type="match status" value="1"/>
</dbReference>
<name>A0A068NLK6_FIMGI</name>
<dbReference type="Proteomes" id="UP000027982">
    <property type="component" value="Chromosome"/>
</dbReference>
<dbReference type="RefSeq" id="WP_025227054.1">
    <property type="nucleotide sequence ID" value="NZ_CP007139.1"/>
</dbReference>
<keyword evidence="7" id="KW-1185">Reference proteome</keyword>
<comment type="pathway">
    <text evidence="1">Glycan metabolism; L-arabinan degradation.</text>
</comment>
<keyword evidence="3 5" id="KW-0378">Hydrolase</keyword>
<evidence type="ECO:0000313" key="6">
    <source>
        <dbReference type="EMBL" id="AIE84302.1"/>
    </source>
</evidence>
<dbReference type="InterPro" id="IPR050727">
    <property type="entry name" value="GH43_arabinanases"/>
</dbReference>
<accession>A0A068NLK6</accession>
<dbReference type="PANTHER" id="PTHR43301">
    <property type="entry name" value="ARABINAN ENDO-1,5-ALPHA-L-ARABINOSIDASE"/>
    <property type="match status" value="1"/>
</dbReference>